<evidence type="ECO:0000313" key="3">
    <source>
        <dbReference type="Proteomes" id="UP000053268"/>
    </source>
</evidence>
<name>A0A194PXL8_PAPXU</name>
<feature type="compositionally biased region" description="Basic and acidic residues" evidence="1">
    <location>
        <begin position="128"/>
        <end position="137"/>
    </location>
</feature>
<evidence type="ECO:0000313" key="2">
    <source>
        <dbReference type="EMBL" id="KPI97768.1"/>
    </source>
</evidence>
<protein>
    <submittedName>
        <fullName evidence="2">Uncharacterized protein</fullName>
    </submittedName>
</protein>
<dbReference type="EMBL" id="KQ459586">
    <property type="protein sequence ID" value="KPI97768.1"/>
    <property type="molecule type" value="Genomic_DNA"/>
</dbReference>
<feature type="compositionally biased region" description="Acidic residues" evidence="1">
    <location>
        <begin position="138"/>
        <end position="149"/>
    </location>
</feature>
<evidence type="ECO:0000256" key="1">
    <source>
        <dbReference type="SAM" id="MobiDB-lite"/>
    </source>
</evidence>
<dbReference type="Proteomes" id="UP000053268">
    <property type="component" value="Unassembled WGS sequence"/>
</dbReference>
<feature type="region of interest" description="Disordered" evidence="1">
    <location>
        <begin position="125"/>
        <end position="149"/>
    </location>
</feature>
<dbReference type="AlphaFoldDB" id="A0A194PXL8"/>
<accession>A0A194PXL8</accession>
<sequence>MVKYGTKGGPIEPPTPEPTPAPQPYRIPAPVWEERSDDSPDPNATWRPPFFRPQPRYTEIIYKVPPQTINSAQSFVNSYLPNQPLKAQTVTNYFTPAQILTSQNLPGVGIRYFIPAYQLNPHVKTHKKQEDAKHNDIETNEIDDSYDEDAPSDVQWKFEKDAAKSSQQISSEGTARPVYRWPVYVQPRH</sequence>
<gene>
    <name evidence="2" type="ORF">RR46_10889</name>
</gene>
<reference evidence="2 3" key="1">
    <citation type="journal article" date="2015" name="Nat. Commun.">
        <title>Outbred genome sequencing and CRISPR/Cas9 gene editing in butterflies.</title>
        <authorList>
            <person name="Li X."/>
            <person name="Fan D."/>
            <person name="Zhang W."/>
            <person name="Liu G."/>
            <person name="Zhang L."/>
            <person name="Zhao L."/>
            <person name="Fang X."/>
            <person name="Chen L."/>
            <person name="Dong Y."/>
            <person name="Chen Y."/>
            <person name="Ding Y."/>
            <person name="Zhao R."/>
            <person name="Feng M."/>
            <person name="Zhu Y."/>
            <person name="Feng Y."/>
            <person name="Jiang X."/>
            <person name="Zhu D."/>
            <person name="Xiang H."/>
            <person name="Feng X."/>
            <person name="Li S."/>
            <person name="Wang J."/>
            <person name="Zhang G."/>
            <person name="Kronforst M.R."/>
            <person name="Wang W."/>
        </authorList>
    </citation>
    <scope>NUCLEOTIDE SEQUENCE [LARGE SCALE GENOMIC DNA]</scope>
    <source>
        <strain evidence="2">Ya'a_city_454_Px</strain>
        <tissue evidence="2">Whole body</tissue>
    </source>
</reference>
<feature type="compositionally biased region" description="Pro residues" evidence="1">
    <location>
        <begin position="11"/>
        <end position="27"/>
    </location>
</feature>
<proteinExistence type="predicted"/>
<keyword evidence="3" id="KW-1185">Reference proteome</keyword>
<organism evidence="2 3">
    <name type="scientific">Papilio xuthus</name>
    <name type="common">Asian swallowtail butterfly</name>
    <dbReference type="NCBI Taxonomy" id="66420"/>
    <lineage>
        <taxon>Eukaryota</taxon>
        <taxon>Metazoa</taxon>
        <taxon>Ecdysozoa</taxon>
        <taxon>Arthropoda</taxon>
        <taxon>Hexapoda</taxon>
        <taxon>Insecta</taxon>
        <taxon>Pterygota</taxon>
        <taxon>Neoptera</taxon>
        <taxon>Endopterygota</taxon>
        <taxon>Lepidoptera</taxon>
        <taxon>Glossata</taxon>
        <taxon>Ditrysia</taxon>
        <taxon>Papilionoidea</taxon>
        <taxon>Papilionidae</taxon>
        <taxon>Papilioninae</taxon>
        <taxon>Papilio</taxon>
    </lineage>
</organism>
<feature type="region of interest" description="Disordered" evidence="1">
    <location>
        <begin position="1"/>
        <end position="50"/>
    </location>
</feature>